<organism evidence="2 3">
    <name type="scientific">Saguinus oedipus</name>
    <name type="common">Cotton-top tamarin</name>
    <name type="synonym">Oedipomidas oedipus</name>
    <dbReference type="NCBI Taxonomy" id="9490"/>
    <lineage>
        <taxon>Eukaryota</taxon>
        <taxon>Metazoa</taxon>
        <taxon>Chordata</taxon>
        <taxon>Craniata</taxon>
        <taxon>Vertebrata</taxon>
        <taxon>Euteleostomi</taxon>
        <taxon>Mammalia</taxon>
        <taxon>Eutheria</taxon>
        <taxon>Euarchontoglires</taxon>
        <taxon>Primates</taxon>
        <taxon>Haplorrhini</taxon>
        <taxon>Platyrrhini</taxon>
        <taxon>Cebidae</taxon>
        <taxon>Callitrichinae</taxon>
        <taxon>Saguinus</taxon>
    </lineage>
</organism>
<evidence type="ECO:0000256" key="1">
    <source>
        <dbReference type="SAM" id="SignalP"/>
    </source>
</evidence>
<feature type="chain" id="PRO_5046303811" evidence="1">
    <location>
        <begin position="21"/>
        <end position="151"/>
    </location>
</feature>
<proteinExistence type="predicted"/>
<dbReference type="Proteomes" id="UP001266305">
    <property type="component" value="Unassembled WGS sequence"/>
</dbReference>
<accession>A0ABQ9UHR5</accession>
<feature type="signal peptide" evidence="1">
    <location>
        <begin position="1"/>
        <end position="20"/>
    </location>
</feature>
<name>A0ABQ9UHR5_SAGOE</name>
<keyword evidence="1" id="KW-0732">Signal</keyword>
<evidence type="ECO:0000313" key="2">
    <source>
        <dbReference type="EMBL" id="KAK2096325.1"/>
    </source>
</evidence>
<sequence length="151" mass="17492">MFAILLTLEWSFHSAPLVHEADEMDQKEHLISMFDLLPRKSQFYFWQRPDIIGCQQKRSCRVLCVIGLPGEEDWPRDVALPRQAFHAKSAQPIEKFVTDIDELGKDLLLLFRRCILLLETIGTILQASCFFYVPFSSWCSEDPIGRLATMD</sequence>
<gene>
    <name evidence="2" type="ORF">P7K49_025359</name>
</gene>
<reference evidence="2 3" key="1">
    <citation type="submission" date="2023-05" db="EMBL/GenBank/DDBJ databases">
        <title>B98-5 Cell Line De Novo Hybrid Assembly: An Optical Mapping Approach.</title>
        <authorList>
            <person name="Kananen K."/>
            <person name="Auerbach J.A."/>
            <person name="Kautto E."/>
            <person name="Blachly J.S."/>
        </authorList>
    </citation>
    <scope>NUCLEOTIDE SEQUENCE [LARGE SCALE GENOMIC DNA]</scope>
    <source>
        <strain evidence="2">B95-8</strain>
        <tissue evidence="2">Cell line</tissue>
    </source>
</reference>
<keyword evidence="3" id="KW-1185">Reference proteome</keyword>
<dbReference type="EMBL" id="JASSZA010000012">
    <property type="protein sequence ID" value="KAK2096325.1"/>
    <property type="molecule type" value="Genomic_DNA"/>
</dbReference>
<protein>
    <submittedName>
        <fullName evidence="2">Uncharacterized protein</fullName>
    </submittedName>
</protein>
<evidence type="ECO:0000313" key="3">
    <source>
        <dbReference type="Proteomes" id="UP001266305"/>
    </source>
</evidence>
<comment type="caution">
    <text evidence="2">The sequence shown here is derived from an EMBL/GenBank/DDBJ whole genome shotgun (WGS) entry which is preliminary data.</text>
</comment>